<evidence type="ECO:0000256" key="7">
    <source>
        <dbReference type="ARBA" id="ARBA00022723"/>
    </source>
</evidence>
<evidence type="ECO:0000256" key="11">
    <source>
        <dbReference type="PIRSR" id="PIRSR605002-2"/>
    </source>
</evidence>
<evidence type="ECO:0000256" key="9">
    <source>
        <dbReference type="ARBA" id="ARBA00023235"/>
    </source>
</evidence>
<sequence>MKFFKLIVFDIDGTLTRSKSAIDTEMAELICQLLDKYKVAIISGANYEQFKWQILEHLSCSSDKMRDLYILPVDGTVFCKDEDAWVCDSDTPLSIEEKELIKKSFENIFERSGLETPKKIYGELVEDRGAQFNFSALGQNAPVELKEKWDPDNRKRERIIGVLKSVLPGLSLHIGGTTSIEVTKSNIDKAYGLKKLIRRIGIAKEEILYLGDHLLDGGNDAPALTLGIECRSVKGPEETKKEILELLKYKS</sequence>
<dbReference type="Gene3D" id="3.30.1240.20">
    <property type="match status" value="1"/>
</dbReference>
<feature type="binding site" evidence="11">
    <location>
        <position position="128"/>
    </location>
    <ligand>
        <name>alpha-D-mannose 1-phosphate</name>
        <dbReference type="ChEBI" id="CHEBI:58409"/>
    </ligand>
</feature>
<evidence type="ECO:0000256" key="2">
    <source>
        <dbReference type="ARBA" id="ARBA00004699"/>
    </source>
</evidence>
<dbReference type="InterPro" id="IPR006379">
    <property type="entry name" value="HAD-SF_hydro_IIB"/>
</dbReference>
<dbReference type="Gene3D" id="3.40.50.1000">
    <property type="entry name" value="HAD superfamily/HAD-like"/>
    <property type="match status" value="1"/>
</dbReference>
<evidence type="ECO:0000256" key="5">
    <source>
        <dbReference type="ARBA" id="ARBA00012730"/>
    </source>
</evidence>
<feature type="binding site" evidence="12">
    <location>
        <position position="12"/>
    </location>
    <ligand>
        <name>Mg(2+)</name>
        <dbReference type="ChEBI" id="CHEBI:18420"/>
        <label>1</label>
    </ligand>
</feature>
<evidence type="ECO:0000313" key="13">
    <source>
        <dbReference type="EMBL" id="OHB08080.1"/>
    </source>
</evidence>
<dbReference type="EMBL" id="MHWM01000031">
    <property type="protein sequence ID" value="OHB08080.1"/>
    <property type="molecule type" value="Genomic_DNA"/>
</dbReference>
<comment type="similarity">
    <text evidence="3">Belongs to the eukaryotic PMM family.</text>
</comment>
<proteinExistence type="inferred from homology"/>
<evidence type="ECO:0000256" key="4">
    <source>
        <dbReference type="ARBA" id="ARBA00011738"/>
    </source>
</evidence>
<dbReference type="AlphaFoldDB" id="A0A1G2UG39"/>
<organism evidence="13 14">
    <name type="scientific">Candidatus Zambryskibacteria bacterium RIFCSPLOWO2_02_FULL_39_14</name>
    <dbReference type="NCBI Taxonomy" id="1802769"/>
    <lineage>
        <taxon>Bacteria</taxon>
        <taxon>Candidatus Zambryskiibacteriota</taxon>
    </lineage>
</organism>
<dbReference type="EC" id="5.4.2.8" evidence="5"/>
<evidence type="ECO:0000256" key="6">
    <source>
        <dbReference type="ARBA" id="ARBA00022490"/>
    </source>
</evidence>
<comment type="subcellular location">
    <subcellularLocation>
        <location evidence="1">Cytoplasm</location>
    </subcellularLocation>
</comment>
<dbReference type="Proteomes" id="UP000177096">
    <property type="component" value="Unassembled WGS sequence"/>
</dbReference>
<dbReference type="InterPro" id="IPR043169">
    <property type="entry name" value="PMM_cap"/>
</dbReference>
<evidence type="ECO:0000256" key="1">
    <source>
        <dbReference type="ARBA" id="ARBA00004496"/>
    </source>
</evidence>
<feature type="binding site" evidence="12">
    <location>
        <position position="212"/>
    </location>
    <ligand>
        <name>Mg(2+)</name>
        <dbReference type="ChEBI" id="CHEBI:18420"/>
        <label>1</label>
    </ligand>
</feature>
<comment type="pathway">
    <text evidence="2">Nucleotide-sugar biosynthesis; GDP-alpha-D-mannose biosynthesis; alpha-D-mannose 1-phosphate from D-fructose 6-phosphate: step 2/2.</text>
</comment>
<dbReference type="PANTHER" id="PTHR10466">
    <property type="entry name" value="PHOSPHOMANNOMUTASE"/>
    <property type="match status" value="1"/>
</dbReference>
<dbReference type="PANTHER" id="PTHR10466:SF0">
    <property type="entry name" value="PHOSPHOMANNOMUTASE"/>
    <property type="match status" value="1"/>
</dbReference>
<keyword evidence="8 12" id="KW-0460">Magnesium</keyword>
<dbReference type="SUPFAM" id="SSF56784">
    <property type="entry name" value="HAD-like"/>
    <property type="match status" value="1"/>
</dbReference>
<accession>A0A1G2UG39</accession>
<gene>
    <name evidence="13" type="ORF">A3I86_00075</name>
</gene>
<dbReference type="GO" id="GO:0006487">
    <property type="term" value="P:protein N-linked glycosylation"/>
    <property type="evidence" value="ECO:0007669"/>
    <property type="project" value="TreeGrafter"/>
</dbReference>
<feature type="binding site" evidence="12">
    <location>
        <position position="10"/>
    </location>
    <ligand>
        <name>Mg(2+)</name>
        <dbReference type="ChEBI" id="CHEBI:18420"/>
        <label>1</label>
    </ligand>
</feature>
<dbReference type="InterPro" id="IPR005002">
    <property type="entry name" value="PMM"/>
</dbReference>
<dbReference type="GO" id="GO:0046872">
    <property type="term" value="F:metal ion binding"/>
    <property type="evidence" value="ECO:0007669"/>
    <property type="project" value="UniProtKB-KW"/>
</dbReference>
<evidence type="ECO:0000256" key="12">
    <source>
        <dbReference type="PIRSR" id="PIRSR605002-3"/>
    </source>
</evidence>
<protein>
    <recommendedName>
        <fullName evidence="5">phosphomannomutase</fullName>
        <ecNumber evidence="5">5.4.2.8</ecNumber>
    </recommendedName>
</protein>
<reference evidence="13 14" key="1">
    <citation type="journal article" date="2016" name="Nat. Commun.">
        <title>Thousands of microbial genomes shed light on interconnected biogeochemical processes in an aquifer system.</title>
        <authorList>
            <person name="Anantharaman K."/>
            <person name="Brown C.T."/>
            <person name="Hug L.A."/>
            <person name="Sharon I."/>
            <person name="Castelle C.J."/>
            <person name="Probst A.J."/>
            <person name="Thomas B.C."/>
            <person name="Singh A."/>
            <person name="Wilkins M.J."/>
            <person name="Karaoz U."/>
            <person name="Brodie E.L."/>
            <person name="Williams K.H."/>
            <person name="Hubbard S.S."/>
            <person name="Banfield J.F."/>
        </authorList>
    </citation>
    <scope>NUCLEOTIDE SEQUENCE [LARGE SCALE GENOMIC DNA]</scope>
</reference>
<dbReference type="InterPro" id="IPR036412">
    <property type="entry name" value="HAD-like_sf"/>
</dbReference>
<evidence type="ECO:0000313" key="14">
    <source>
        <dbReference type="Proteomes" id="UP000177096"/>
    </source>
</evidence>
<feature type="active site" description="Nucleophile" evidence="10">
    <location>
        <position position="10"/>
    </location>
</feature>
<dbReference type="GO" id="GO:0005829">
    <property type="term" value="C:cytosol"/>
    <property type="evidence" value="ECO:0007669"/>
    <property type="project" value="TreeGrafter"/>
</dbReference>
<dbReference type="NCBIfam" id="TIGR01484">
    <property type="entry name" value="HAD-SF-IIB"/>
    <property type="match status" value="1"/>
</dbReference>
<feature type="active site" description="Proton donor/acceptor" evidence="10">
    <location>
        <position position="12"/>
    </location>
</feature>
<evidence type="ECO:0000256" key="10">
    <source>
        <dbReference type="PIRSR" id="PIRSR605002-1"/>
    </source>
</evidence>
<keyword evidence="9" id="KW-0413">Isomerase</keyword>
<comment type="cofactor">
    <cofactor evidence="12">
        <name>Mg(2+)</name>
        <dbReference type="ChEBI" id="CHEBI:18420"/>
    </cofactor>
</comment>
<evidence type="ECO:0000256" key="8">
    <source>
        <dbReference type="ARBA" id="ARBA00022842"/>
    </source>
</evidence>
<name>A0A1G2UG39_9BACT</name>
<dbReference type="GO" id="GO:0004615">
    <property type="term" value="F:phosphomannomutase activity"/>
    <property type="evidence" value="ECO:0007669"/>
    <property type="project" value="UniProtKB-EC"/>
</dbReference>
<feature type="binding site" evidence="11">
    <location>
        <position position="179"/>
    </location>
    <ligand>
        <name>alpha-D-mannose 1-phosphate</name>
        <dbReference type="ChEBI" id="CHEBI:58409"/>
    </ligand>
</feature>
<dbReference type="GO" id="GO:0006013">
    <property type="term" value="P:mannose metabolic process"/>
    <property type="evidence" value="ECO:0007669"/>
    <property type="project" value="TreeGrafter"/>
</dbReference>
<dbReference type="GO" id="GO:0009298">
    <property type="term" value="P:GDP-mannose biosynthetic process"/>
    <property type="evidence" value="ECO:0007669"/>
    <property type="project" value="UniProtKB-UniPathway"/>
</dbReference>
<dbReference type="Pfam" id="PF03332">
    <property type="entry name" value="PMM"/>
    <property type="match status" value="1"/>
</dbReference>
<comment type="caution">
    <text evidence="13">The sequence shown here is derived from an EMBL/GenBank/DDBJ whole genome shotgun (WGS) entry which is preliminary data.</text>
</comment>
<dbReference type="UniPathway" id="UPA00126">
    <property type="reaction ID" value="UER00424"/>
</dbReference>
<keyword evidence="7 12" id="KW-0479">Metal-binding</keyword>
<comment type="subunit">
    <text evidence="4">Homodimer.</text>
</comment>
<keyword evidence="6" id="KW-0963">Cytoplasm</keyword>
<dbReference type="GO" id="GO:0016791">
    <property type="term" value="F:phosphatase activity"/>
    <property type="evidence" value="ECO:0007669"/>
    <property type="project" value="UniProtKB-ARBA"/>
</dbReference>
<evidence type="ECO:0000256" key="3">
    <source>
        <dbReference type="ARBA" id="ARBA00009736"/>
    </source>
</evidence>
<dbReference type="InterPro" id="IPR023214">
    <property type="entry name" value="HAD_sf"/>
</dbReference>